<reference evidence="2 3" key="1">
    <citation type="journal article" date="2013" name="BMC Genomics">
        <title>The genome and transcriptome of the pine saprophyte Ophiostoma piceae, and a comparison with the bark beetle-associated pine pathogen Grosmannia clavigera.</title>
        <authorList>
            <person name="Haridas S."/>
            <person name="Wang Y."/>
            <person name="Lim L."/>
            <person name="Massoumi Alamouti S."/>
            <person name="Jackman S."/>
            <person name="Docking R."/>
            <person name="Robertson G."/>
            <person name="Birol I."/>
            <person name="Bohlmann J."/>
            <person name="Breuil C."/>
        </authorList>
    </citation>
    <scope>NUCLEOTIDE SEQUENCE [LARGE SCALE GENOMIC DNA]</scope>
    <source>
        <strain evidence="2 3">UAMH 11346</strain>
    </source>
</reference>
<dbReference type="OrthoDB" id="2446447at2759"/>
<dbReference type="InterPro" id="IPR047121">
    <property type="entry name" value="YjiB-like"/>
</dbReference>
<dbReference type="AlphaFoldDB" id="S3D3K9"/>
<sequence length="262" mass="27971">MTITQYYILPTALIPNSPRPLLHYTNVLPAIAKGEDGFDRVDPVAGYTLFKKNGWQVAWIYRYGATQRSHFHPEVHECMIVLSGRATIRFGAGDISDDLHQNTHGDAWEKGTLVTPVTPDDPRGSAVIPGGTPGVYVVPSGGVTLEAKAGDVFVIPAGVAHKTLNTRPAAAFQLMSPGVGLSFGDSESKMPSTLASISLSGFTMMGAYISTEWDSAIRGGDFEASWMVPRPASDPVFGTGPEGLCGTWFGIPGSERVSMLRS</sequence>
<dbReference type="VEuPathDB" id="FungiDB:F503_00657"/>
<dbReference type="HOGENOM" id="CLU_084522_0_0_1"/>
<dbReference type="SUPFAM" id="SSF51182">
    <property type="entry name" value="RmlC-like cupins"/>
    <property type="match status" value="1"/>
</dbReference>
<evidence type="ECO:0000313" key="2">
    <source>
        <dbReference type="EMBL" id="EPE07935.1"/>
    </source>
</evidence>
<name>S3D3K9_OPHP1</name>
<organism evidence="2 3">
    <name type="scientific">Ophiostoma piceae (strain UAMH 11346)</name>
    <name type="common">Sap stain fungus</name>
    <dbReference type="NCBI Taxonomy" id="1262450"/>
    <lineage>
        <taxon>Eukaryota</taxon>
        <taxon>Fungi</taxon>
        <taxon>Dikarya</taxon>
        <taxon>Ascomycota</taxon>
        <taxon>Pezizomycotina</taxon>
        <taxon>Sordariomycetes</taxon>
        <taxon>Sordariomycetidae</taxon>
        <taxon>Ophiostomatales</taxon>
        <taxon>Ophiostomataceae</taxon>
        <taxon>Ophiostoma</taxon>
    </lineage>
</organism>
<accession>S3D3K9</accession>
<gene>
    <name evidence="2" type="ORF">F503_00657</name>
</gene>
<proteinExistence type="predicted"/>
<dbReference type="CDD" id="cd02219">
    <property type="entry name" value="cupin_YjlB-like"/>
    <property type="match status" value="1"/>
</dbReference>
<dbReference type="Pfam" id="PF00190">
    <property type="entry name" value="Cupin_1"/>
    <property type="match status" value="1"/>
</dbReference>
<dbReference type="eggNOG" id="ENOG502SJKY">
    <property type="taxonomic scope" value="Eukaryota"/>
</dbReference>
<dbReference type="InterPro" id="IPR011051">
    <property type="entry name" value="RmlC_Cupin_sf"/>
</dbReference>
<feature type="domain" description="Cupin type-1" evidence="1">
    <location>
        <begin position="63"/>
        <end position="174"/>
    </location>
</feature>
<keyword evidence="3" id="KW-1185">Reference proteome</keyword>
<evidence type="ECO:0000313" key="3">
    <source>
        <dbReference type="Proteomes" id="UP000016923"/>
    </source>
</evidence>
<dbReference type="PANTHER" id="PTHR36448:SF3">
    <property type="entry name" value="CUPIN TYPE-2 DOMAIN-CONTAINING PROTEIN"/>
    <property type="match status" value="1"/>
</dbReference>
<protein>
    <submittedName>
        <fullName evidence="2">Fad-dependent pyridine nucleotide-disulfide oxidoreductase</fullName>
    </submittedName>
</protein>
<dbReference type="Proteomes" id="UP000016923">
    <property type="component" value="Unassembled WGS sequence"/>
</dbReference>
<evidence type="ECO:0000259" key="1">
    <source>
        <dbReference type="Pfam" id="PF00190"/>
    </source>
</evidence>
<dbReference type="OMA" id="IFRYGPT"/>
<dbReference type="InterPro" id="IPR006045">
    <property type="entry name" value="Cupin_1"/>
</dbReference>
<dbReference type="EMBL" id="KE148150">
    <property type="protein sequence ID" value="EPE07935.1"/>
    <property type="molecule type" value="Genomic_DNA"/>
</dbReference>
<dbReference type="InterPro" id="IPR014710">
    <property type="entry name" value="RmlC-like_jellyroll"/>
</dbReference>
<dbReference type="Gene3D" id="2.60.120.10">
    <property type="entry name" value="Jelly Rolls"/>
    <property type="match status" value="1"/>
</dbReference>
<dbReference type="PANTHER" id="PTHR36448">
    <property type="entry name" value="BLR7373 PROTEIN"/>
    <property type="match status" value="1"/>
</dbReference>